<proteinExistence type="predicted"/>
<protein>
    <submittedName>
        <fullName evidence="3">Uncharacterized protein</fullName>
    </submittedName>
</protein>
<keyword evidence="4" id="KW-1185">Reference proteome</keyword>
<evidence type="ECO:0000313" key="4">
    <source>
        <dbReference type="Proteomes" id="UP000716291"/>
    </source>
</evidence>
<feature type="region of interest" description="Disordered" evidence="1">
    <location>
        <begin position="204"/>
        <end position="245"/>
    </location>
</feature>
<dbReference type="EMBL" id="JAANQT010000059">
    <property type="protein sequence ID" value="KAG1315183.1"/>
    <property type="molecule type" value="Genomic_DNA"/>
</dbReference>
<evidence type="ECO:0000256" key="2">
    <source>
        <dbReference type="SAM" id="Phobius"/>
    </source>
</evidence>
<organism evidence="3 4">
    <name type="scientific">Rhizopus oryzae</name>
    <name type="common">Mucormycosis agent</name>
    <name type="synonym">Rhizopus arrhizus var. delemar</name>
    <dbReference type="NCBI Taxonomy" id="64495"/>
    <lineage>
        <taxon>Eukaryota</taxon>
        <taxon>Fungi</taxon>
        <taxon>Fungi incertae sedis</taxon>
        <taxon>Mucoromycota</taxon>
        <taxon>Mucoromycotina</taxon>
        <taxon>Mucoromycetes</taxon>
        <taxon>Mucorales</taxon>
        <taxon>Mucorineae</taxon>
        <taxon>Rhizopodaceae</taxon>
        <taxon>Rhizopus</taxon>
    </lineage>
</organism>
<evidence type="ECO:0000313" key="3">
    <source>
        <dbReference type="EMBL" id="KAG1315183.1"/>
    </source>
</evidence>
<dbReference type="Proteomes" id="UP000716291">
    <property type="component" value="Unassembled WGS sequence"/>
</dbReference>
<accession>A0A9P6XJC1</accession>
<dbReference type="OrthoDB" id="2431604at2759"/>
<feature type="transmembrane region" description="Helical" evidence="2">
    <location>
        <begin position="86"/>
        <end position="105"/>
    </location>
</feature>
<keyword evidence="2" id="KW-1133">Transmembrane helix</keyword>
<feature type="transmembrane region" description="Helical" evidence="2">
    <location>
        <begin position="61"/>
        <end position="80"/>
    </location>
</feature>
<keyword evidence="2" id="KW-0472">Membrane</keyword>
<sequence length="245" mass="28379">MALASFPLIVKRWSKSKLHYGTYAQYIHLREYLTEELFLTRLDAIEQHVLNEYPQVWLDTYLFLFAIVLVAVAAAISIVARATNLSVWYPLLILLAPAIIAFFTTRRRNGYYIRLSRYYDSLQTLLKELNSQDVTRQIKWSFRRPRESDTAFNLMLKPPLVLYNINFIIEASQIDIENELAQEGETLPAYDTSMMDIVLDMGPNHPQEPRLMTQGHPLPPAYDPSSTIEMRPIRQPPPSYPTVTN</sequence>
<evidence type="ECO:0000256" key="1">
    <source>
        <dbReference type="SAM" id="MobiDB-lite"/>
    </source>
</evidence>
<feature type="compositionally biased region" description="Pro residues" evidence="1">
    <location>
        <begin position="234"/>
        <end position="245"/>
    </location>
</feature>
<gene>
    <name evidence="3" type="ORF">G6F64_000860</name>
</gene>
<keyword evidence="2" id="KW-0812">Transmembrane</keyword>
<dbReference type="AlphaFoldDB" id="A0A9P6XJC1"/>
<name>A0A9P6XJC1_RHIOR</name>
<comment type="caution">
    <text evidence="3">The sequence shown here is derived from an EMBL/GenBank/DDBJ whole genome shotgun (WGS) entry which is preliminary data.</text>
</comment>
<reference evidence="3" key="1">
    <citation type="journal article" date="2020" name="Microb. Genom.">
        <title>Genetic diversity of clinical and environmental Mucorales isolates obtained from an investigation of mucormycosis cases among solid organ transplant recipients.</title>
        <authorList>
            <person name="Nguyen M.H."/>
            <person name="Kaul D."/>
            <person name="Muto C."/>
            <person name="Cheng S.J."/>
            <person name="Richter R.A."/>
            <person name="Bruno V.M."/>
            <person name="Liu G."/>
            <person name="Beyhan S."/>
            <person name="Sundermann A.J."/>
            <person name="Mounaud S."/>
            <person name="Pasculle A.W."/>
            <person name="Nierman W.C."/>
            <person name="Driscoll E."/>
            <person name="Cumbie R."/>
            <person name="Clancy C.J."/>
            <person name="Dupont C.L."/>
        </authorList>
    </citation>
    <scope>NUCLEOTIDE SEQUENCE</scope>
    <source>
        <strain evidence="3">GL11</strain>
    </source>
</reference>